<feature type="compositionally biased region" description="Basic residues" evidence="1">
    <location>
        <begin position="33"/>
        <end position="50"/>
    </location>
</feature>
<feature type="region of interest" description="Disordered" evidence="1">
    <location>
        <begin position="30"/>
        <end position="74"/>
    </location>
</feature>
<gene>
    <name evidence="2" type="ORF">L249_4848</name>
</gene>
<evidence type="ECO:0000256" key="1">
    <source>
        <dbReference type="SAM" id="MobiDB-lite"/>
    </source>
</evidence>
<evidence type="ECO:0000313" key="3">
    <source>
        <dbReference type="Proteomes" id="UP000253664"/>
    </source>
</evidence>
<name>A0A367L2H0_9HYPO</name>
<dbReference type="Proteomes" id="UP000253664">
    <property type="component" value="Unassembled WGS sequence"/>
</dbReference>
<comment type="caution">
    <text evidence="2">The sequence shown here is derived from an EMBL/GenBank/DDBJ whole genome shotgun (WGS) entry which is preliminary data.</text>
</comment>
<proteinExistence type="predicted"/>
<dbReference type="EMBL" id="LKCN02000018">
    <property type="protein sequence ID" value="RCI08630.1"/>
    <property type="molecule type" value="Genomic_DNA"/>
</dbReference>
<dbReference type="AlphaFoldDB" id="A0A367L2H0"/>
<evidence type="ECO:0000313" key="2">
    <source>
        <dbReference type="EMBL" id="RCI08630.1"/>
    </source>
</evidence>
<reference evidence="2 3" key="1">
    <citation type="journal article" date="2015" name="BMC Genomics">
        <title>Insights from the genome of Ophiocordyceps polyrhachis-furcata to pathogenicity and host specificity in insect fungi.</title>
        <authorList>
            <person name="Wichadakul D."/>
            <person name="Kobmoo N."/>
            <person name="Ingsriswang S."/>
            <person name="Tangphatsornruang S."/>
            <person name="Chantasingh D."/>
            <person name="Luangsa-ard J.J."/>
            <person name="Eurwilaichitr L."/>
        </authorList>
    </citation>
    <scope>NUCLEOTIDE SEQUENCE [LARGE SCALE GENOMIC DNA]</scope>
    <source>
        <strain evidence="2 3">BCC 54312</strain>
    </source>
</reference>
<organism evidence="2 3">
    <name type="scientific">Ophiocordyceps polyrhachis-furcata BCC 54312</name>
    <dbReference type="NCBI Taxonomy" id="1330021"/>
    <lineage>
        <taxon>Eukaryota</taxon>
        <taxon>Fungi</taxon>
        <taxon>Dikarya</taxon>
        <taxon>Ascomycota</taxon>
        <taxon>Pezizomycotina</taxon>
        <taxon>Sordariomycetes</taxon>
        <taxon>Hypocreomycetidae</taxon>
        <taxon>Hypocreales</taxon>
        <taxon>Ophiocordycipitaceae</taxon>
        <taxon>Ophiocordyceps</taxon>
    </lineage>
</organism>
<protein>
    <submittedName>
        <fullName evidence="2">Uncharacterized protein</fullName>
    </submittedName>
</protein>
<keyword evidence="3" id="KW-1185">Reference proteome</keyword>
<accession>A0A367L2H0</accession>
<sequence>MDGKNARVRKDGCQTTGQGIRRTVVVMMSGWRQLKKKKKKKKKRKKKRYRSWLPVQHPIQPLPKQGKIKQHKRQ</sequence>